<dbReference type="EMBL" id="RHJS01000002">
    <property type="protein sequence ID" value="RRK34026.1"/>
    <property type="molecule type" value="Genomic_DNA"/>
</dbReference>
<protein>
    <submittedName>
        <fullName evidence="2">Helix-turn-helix transcriptional regulator</fullName>
    </submittedName>
    <submittedName>
        <fullName evidence="4">XRE family transcriptional regulator</fullName>
    </submittedName>
</protein>
<organism evidence="4 5">
    <name type="scientific">Schaedlerella arabinosiphila</name>
    <dbReference type="NCBI Taxonomy" id="2044587"/>
    <lineage>
        <taxon>Bacteria</taxon>
        <taxon>Bacillati</taxon>
        <taxon>Bacillota</taxon>
        <taxon>Clostridia</taxon>
        <taxon>Lachnospirales</taxon>
        <taxon>Lachnospiraceae</taxon>
        <taxon>Schaedlerella</taxon>
    </lineage>
</organism>
<keyword evidence="5" id="KW-1185">Reference proteome</keyword>
<dbReference type="Proteomes" id="UP000274920">
    <property type="component" value="Unassembled WGS sequence"/>
</dbReference>
<dbReference type="InterPro" id="IPR001387">
    <property type="entry name" value="Cro/C1-type_HTH"/>
</dbReference>
<accession>A0A3R8JSH5</accession>
<reference evidence="4" key="1">
    <citation type="submission" date="2018-10" db="EMBL/GenBank/DDBJ databases">
        <title>Schaedlerella arabinophila gen. nov. sp. nov., isolated from the mouse intestinal tract and comparative analysis with the genome of the closely related altered Schaedler flora strain ASF502.</title>
        <authorList>
            <person name="Miyake S."/>
            <person name="Soh M."/>
            <person name="Seedorf H."/>
        </authorList>
    </citation>
    <scope>NUCLEOTIDE SEQUENCE [LARGE SCALE GENOMIC DNA]</scope>
    <source>
        <strain evidence="4">DSM 106076</strain>
    </source>
</reference>
<reference evidence="2 6" key="2">
    <citation type="submission" date="2019-07" db="EMBL/GenBank/DDBJ databases">
        <title>Draft genome sequences of 15 bacterial species constituting the stable defined intestinal microbiota of the GM15 gnotobiotic mouse model.</title>
        <authorList>
            <person name="Elie C."/>
            <person name="Mathieu A."/>
            <person name="Saliou A."/>
            <person name="Darnaud M."/>
            <person name="Leulier F."/>
            <person name="Tamellini A."/>
        </authorList>
    </citation>
    <scope>NUCLEOTIDE SEQUENCE [LARGE SCALE GENOMIC DNA]</scope>
    <source>
        <strain evidence="6">ASF 502</strain>
        <strain evidence="2">MD300</strain>
    </source>
</reference>
<dbReference type="GO" id="GO:0003677">
    <property type="term" value="F:DNA binding"/>
    <property type="evidence" value="ECO:0007669"/>
    <property type="project" value="InterPro"/>
</dbReference>
<dbReference type="AlphaFoldDB" id="N2AE24"/>
<evidence type="ECO:0000259" key="1">
    <source>
        <dbReference type="PROSITE" id="PS50943"/>
    </source>
</evidence>
<accession>N2AE24</accession>
<name>N2AE24_9FIRM</name>
<feature type="domain" description="HTH cro/C1-type" evidence="1">
    <location>
        <begin position="8"/>
        <end position="63"/>
    </location>
</feature>
<dbReference type="PROSITE" id="PS50943">
    <property type="entry name" value="HTH_CROC1"/>
    <property type="match status" value="1"/>
</dbReference>
<evidence type="ECO:0000313" key="4">
    <source>
        <dbReference type="EMBL" id="RRK34026.1"/>
    </source>
</evidence>
<evidence type="ECO:0000313" key="5">
    <source>
        <dbReference type="Proteomes" id="UP000274920"/>
    </source>
</evidence>
<dbReference type="Gene3D" id="1.10.260.40">
    <property type="entry name" value="lambda repressor-like DNA-binding domains"/>
    <property type="match status" value="1"/>
</dbReference>
<evidence type="ECO:0000313" key="2">
    <source>
        <dbReference type="EMBL" id="NDO69113.1"/>
    </source>
</evidence>
<evidence type="ECO:0000313" key="6">
    <source>
        <dbReference type="Proteomes" id="UP000474104"/>
    </source>
</evidence>
<sequence length="70" mass="8541">MKYLHINIMELLQERGISKTRICKDLDLQRGNFNRYCRDEFQRLDANLLVRLCDYFDCDIVDLLEIREKD</sequence>
<dbReference type="RefSeq" id="WP_004082467.1">
    <property type="nucleotide sequence ID" value="NZ_RHJS01000002.1"/>
</dbReference>
<dbReference type="Proteomes" id="UP000474104">
    <property type="component" value="Unassembled WGS sequence"/>
</dbReference>
<dbReference type="OrthoDB" id="9805309at2"/>
<gene>
    <name evidence="4" type="ORF">EBB54_23755</name>
    <name evidence="2" type="ORF">FMM80_10620</name>
    <name evidence="3" type="ORF">FMM80_27630</name>
</gene>
<dbReference type="STRING" id="2044587.C824_03799"/>
<dbReference type="InterPro" id="IPR010982">
    <property type="entry name" value="Lambda_DNA-bd_dom_sf"/>
</dbReference>
<dbReference type="SUPFAM" id="SSF47413">
    <property type="entry name" value="lambda repressor-like DNA-binding domains"/>
    <property type="match status" value="1"/>
</dbReference>
<dbReference type="CDD" id="cd00093">
    <property type="entry name" value="HTH_XRE"/>
    <property type="match status" value="1"/>
</dbReference>
<comment type="caution">
    <text evidence="4">The sequence shown here is derived from an EMBL/GenBank/DDBJ whole genome shotgun (WGS) entry which is preliminary data.</text>
</comment>
<dbReference type="eggNOG" id="ENOG5032BIK">
    <property type="taxonomic scope" value="Bacteria"/>
</dbReference>
<evidence type="ECO:0000313" key="3">
    <source>
        <dbReference type="EMBL" id="NDO72199.1"/>
    </source>
</evidence>
<dbReference type="HOGENOM" id="CLU_066192_31_2_9"/>
<proteinExistence type="predicted"/>
<dbReference type="EMBL" id="VIRB01000156">
    <property type="protein sequence ID" value="NDO72199.1"/>
    <property type="molecule type" value="Genomic_DNA"/>
</dbReference>
<dbReference type="EMBL" id="VIRB01000062">
    <property type="protein sequence ID" value="NDO69113.1"/>
    <property type="molecule type" value="Genomic_DNA"/>
</dbReference>
<dbReference type="Pfam" id="PF13443">
    <property type="entry name" value="HTH_26"/>
    <property type="match status" value="1"/>
</dbReference>